<feature type="coiled-coil region" evidence="1">
    <location>
        <begin position="58"/>
        <end position="116"/>
    </location>
</feature>
<comment type="caution">
    <text evidence="2">The sequence shown here is derived from an EMBL/GenBank/DDBJ whole genome shotgun (WGS) entry which is preliminary data.</text>
</comment>
<dbReference type="RefSeq" id="WP_085050665.1">
    <property type="nucleotide sequence ID" value="NZ_LNQR01000003.1"/>
</dbReference>
<name>A0ABR5SJQ1_9BACT</name>
<dbReference type="Gene3D" id="1.10.287.2610">
    <property type="match status" value="1"/>
</dbReference>
<accession>A0ABR5SJQ1</accession>
<gene>
    <name evidence="2" type="primary">man4</name>
    <name evidence="2" type="ORF">ASN18_0129</name>
</gene>
<proteinExistence type="predicted"/>
<dbReference type="Proteomes" id="UP000060487">
    <property type="component" value="Unassembled WGS sequence"/>
</dbReference>
<reference evidence="2 3" key="1">
    <citation type="submission" date="2015-11" db="EMBL/GenBank/DDBJ databases">
        <authorList>
            <person name="Lin W."/>
        </authorList>
    </citation>
    <scope>NUCLEOTIDE SEQUENCE [LARGE SCALE GENOMIC DNA]</scope>
    <source>
        <strain evidence="2 3">HCH-1</strain>
    </source>
</reference>
<dbReference type="EMBL" id="LNQR01000003">
    <property type="protein sequence ID" value="KWT94840.1"/>
    <property type="molecule type" value="Genomic_DNA"/>
</dbReference>
<evidence type="ECO:0000313" key="3">
    <source>
        <dbReference type="Proteomes" id="UP000060487"/>
    </source>
</evidence>
<sequence>MLSSELINRAMSLGPNEKNAFLEKLLAAVGNLEDTVVSRKAVSTSILEQSRASSDEIKKILNDNVQRLEKKNVELRKKINDIMKDTSKLDELTASMQKLNGEYQVLKAAYERTLKEKTDADERLAVIQQQWETFMRGV</sequence>
<keyword evidence="3" id="KW-1185">Reference proteome</keyword>
<keyword evidence="1" id="KW-0175">Coiled coil</keyword>
<evidence type="ECO:0000256" key="1">
    <source>
        <dbReference type="SAM" id="Coils"/>
    </source>
</evidence>
<protein>
    <submittedName>
        <fullName evidence="2">Magnetosome protein Man4</fullName>
    </submittedName>
</protein>
<evidence type="ECO:0000313" key="2">
    <source>
        <dbReference type="EMBL" id="KWT94840.1"/>
    </source>
</evidence>
<organism evidence="2 3">
    <name type="scientific">Candidatus Magnetominusculus xianensis</name>
    <dbReference type="NCBI Taxonomy" id="1748249"/>
    <lineage>
        <taxon>Bacteria</taxon>
        <taxon>Pseudomonadati</taxon>
        <taxon>Nitrospirota</taxon>
        <taxon>Nitrospiria</taxon>
        <taxon>Nitrospirales</taxon>
        <taxon>Nitrospiraceae</taxon>
        <taxon>Candidatus Magnetominusculus</taxon>
    </lineage>
</organism>